<dbReference type="SMART" id="SM00342">
    <property type="entry name" value="HTH_ARAC"/>
    <property type="match status" value="1"/>
</dbReference>
<feature type="modified residue" description="4-aspartylphosphate" evidence="12">
    <location>
        <position position="1122"/>
    </location>
</feature>
<dbReference type="InterPro" id="IPR011006">
    <property type="entry name" value="CheY-like_superfamily"/>
</dbReference>
<evidence type="ECO:0000256" key="10">
    <source>
        <dbReference type="ARBA" id="ARBA00023125"/>
    </source>
</evidence>
<dbReference type="InterPro" id="IPR005467">
    <property type="entry name" value="His_kinase_dom"/>
</dbReference>
<reference evidence="18 19" key="1">
    <citation type="submission" date="2020-02" db="EMBL/GenBank/DDBJ databases">
        <authorList>
            <person name="Zhang X.-Y."/>
        </authorList>
    </citation>
    <scope>NUCLEOTIDE SEQUENCE [LARGE SCALE GENOMIC DNA]</scope>
    <source>
        <strain evidence="18 19">C33</strain>
    </source>
</reference>
<dbReference type="GO" id="GO:0043565">
    <property type="term" value="F:sequence-specific DNA binding"/>
    <property type="evidence" value="ECO:0007669"/>
    <property type="project" value="InterPro"/>
</dbReference>
<evidence type="ECO:0000259" key="17">
    <source>
        <dbReference type="PROSITE" id="PS50110"/>
    </source>
</evidence>
<feature type="region of interest" description="Disordered" evidence="13">
    <location>
        <begin position="1038"/>
        <end position="1057"/>
    </location>
</feature>
<dbReference type="InterPro" id="IPR036890">
    <property type="entry name" value="HATPase_C_sf"/>
</dbReference>
<dbReference type="InterPro" id="IPR004358">
    <property type="entry name" value="Sig_transdc_His_kin-like_C"/>
</dbReference>
<gene>
    <name evidence="18" type="ORF">G3I74_04950</name>
</gene>
<dbReference type="InterPro" id="IPR003594">
    <property type="entry name" value="HATPase_dom"/>
</dbReference>
<dbReference type="CDD" id="cd00075">
    <property type="entry name" value="HATPase"/>
    <property type="match status" value="1"/>
</dbReference>
<dbReference type="SUPFAM" id="SSF63829">
    <property type="entry name" value="Calcium-dependent phosphotriesterase"/>
    <property type="match status" value="2"/>
</dbReference>
<dbReference type="CDD" id="cd17574">
    <property type="entry name" value="REC_OmpR"/>
    <property type="match status" value="1"/>
</dbReference>
<keyword evidence="19" id="KW-1185">Reference proteome</keyword>
<dbReference type="EC" id="2.7.13.3" evidence="2"/>
<dbReference type="RefSeq" id="WP_164210477.1">
    <property type="nucleotide sequence ID" value="NZ_JAAGSC010000037.1"/>
</dbReference>
<dbReference type="GO" id="GO:0003700">
    <property type="term" value="F:DNA-binding transcription factor activity"/>
    <property type="evidence" value="ECO:0007669"/>
    <property type="project" value="InterPro"/>
</dbReference>
<evidence type="ECO:0000256" key="4">
    <source>
        <dbReference type="ARBA" id="ARBA00022679"/>
    </source>
</evidence>
<dbReference type="InterPro" id="IPR011123">
    <property type="entry name" value="Y_Y_Y"/>
</dbReference>
<keyword evidence="14" id="KW-0732">Signal</keyword>
<protein>
    <recommendedName>
        <fullName evidence="2">histidine kinase</fullName>
        <ecNumber evidence="2">2.7.13.3</ecNumber>
    </recommendedName>
</protein>
<dbReference type="Gene3D" id="2.60.40.10">
    <property type="entry name" value="Immunoglobulins"/>
    <property type="match status" value="1"/>
</dbReference>
<evidence type="ECO:0000259" key="16">
    <source>
        <dbReference type="PROSITE" id="PS50109"/>
    </source>
</evidence>
<dbReference type="SMART" id="SM00448">
    <property type="entry name" value="REC"/>
    <property type="match status" value="1"/>
</dbReference>
<dbReference type="FunFam" id="3.30.565.10:FF:000037">
    <property type="entry name" value="Hybrid sensor histidine kinase/response regulator"/>
    <property type="match status" value="1"/>
</dbReference>
<evidence type="ECO:0000256" key="11">
    <source>
        <dbReference type="ARBA" id="ARBA00023163"/>
    </source>
</evidence>
<dbReference type="SMART" id="SM00387">
    <property type="entry name" value="HATPase_c"/>
    <property type="match status" value="1"/>
</dbReference>
<keyword evidence="10" id="KW-0238">DNA-binding</keyword>
<dbReference type="Gene3D" id="3.30.565.10">
    <property type="entry name" value="Histidine kinase-like ATPase, C-terminal domain"/>
    <property type="match status" value="1"/>
</dbReference>
<evidence type="ECO:0000256" key="1">
    <source>
        <dbReference type="ARBA" id="ARBA00000085"/>
    </source>
</evidence>
<dbReference type="PANTHER" id="PTHR43547:SF2">
    <property type="entry name" value="HYBRID SIGNAL TRANSDUCTION HISTIDINE KINASE C"/>
    <property type="match status" value="1"/>
</dbReference>
<evidence type="ECO:0000256" key="6">
    <source>
        <dbReference type="ARBA" id="ARBA00022777"/>
    </source>
</evidence>
<accession>A0A845V4B4</accession>
<evidence type="ECO:0000256" key="14">
    <source>
        <dbReference type="SAM" id="SignalP"/>
    </source>
</evidence>
<dbReference type="InterPro" id="IPR036097">
    <property type="entry name" value="HisK_dim/P_sf"/>
</dbReference>
<sequence>MLTFRCLVFLALAFSATISPALPPPPGKPPVRSYGMDEYGGHLTNWVVRQAPDQRIVVGGGAGLVIFDGANWQSIHSRHRNRIRVMEIDPSGRIWIGSSDEFGYFDPGQDGGLVYHSLSDQLPEELRDFGEIRGLHQIGGAIYFHALRHLFRWQDDNLDIVQAGDGVFRITVNHQGRFLVLVRNRFHDYTDFPADGQAPPAEDGWSMPEGPRLSMLASWPDGRILMGSVDDGLFWLSEDAPVAIETDFELAGTWPYQAIPAPDGGILLATQQAGLFHLRADGKALEQITHRNGLAVNSIYDLIIDHENGVWLAQGGAIARVDLFGGRRFYDADFGLATTNALVPFQGRWMVGGDAGLSVLAADGNDASRLDTIDAPILEVFGLLADGDGLLVAGSEGVHRMVPDLDGLGLSEHEQLLADTYSYGLVRSRLRDAVYAELETGLGALIRTDQGWRSLGRIGGVDHRAHTIAEDDQGRVWVGTVAGRYYRLAWQDDALAVEAQLGADEGVPEGYAWAFNLGERLVLGTSNGGYRPVEPEATRIEPDPDFGNQTLGEPRGIYRLYQTSNGQLVGGIGPGGALWRGQRSDDGRFDWQGRWLSELAPAVNWFIGERGDHLWIGRHPGLLRLDWPPVDIDIEPSRLQVVRAGFPDSGQWLIQGPGNRPLEQALPAGTESLRFEYALSSYIAPDLTEYRVRLEGLESDWSRWSDETRRDYTNLPGGHYVFRAQARNAAGQVFESEPLGFRVLPPFYASPLAWGMYVLAGLSLLALAARFGQRARETRLIAQQRVLSEQVAERTAELRARSREIRQISDARARFFANVSHELRTPLTLTRGPLQELARISGEQLDAEAKQYLDVALRNSEAMQSLIGQVLDLQRLDAGRMPLRLIKADPAQIVRGIVDRFAVQARLRQVELVCQGTDQPRQWVCDQAHIDTMLSNLLSNALKFTPAGGRITVELKTCDKKVEVTVSDTGPGIDPADQQAIFERYRQGEASSASSPGTGIGLALVRELAELHGGQVEVASTPGHGACFRLVLPADLRANATPGEPTNDTPTNSSSDLVSGHAAIEDMTSEDVPCVLLVDDNAELRAFLRLRLGRSYRIEEAADGAEGLAKARAITPDAIITDGLMPVMDGLAMTREIKADPELAFVPVLMLTSRAAPEDTVRGLESGADDYLSKPFDSAELAARVAGLIASRRRLKAHLEEAGPSNAEVSESPFMARVNQLLEANLPDPGFSIRDWAELLHMDRSTLFRRLKNETGQSPEEYLREMRLQTAARLLAERAGNVAEVAEAVGFASVSHFSRRFRKRFESTPATYSRDHPR</sequence>
<dbReference type="PRINTS" id="PR00344">
    <property type="entry name" value="BCTRLSENSOR"/>
</dbReference>
<dbReference type="Gene3D" id="2.130.10.10">
    <property type="entry name" value="YVTN repeat-like/Quinoprotein amine dehydrogenase"/>
    <property type="match status" value="3"/>
</dbReference>
<dbReference type="InterPro" id="IPR001789">
    <property type="entry name" value="Sig_transdc_resp-reg_receiver"/>
</dbReference>
<feature type="domain" description="HTH araC/xylS-type" evidence="15">
    <location>
        <begin position="1216"/>
        <end position="1315"/>
    </location>
</feature>
<evidence type="ECO:0000256" key="8">
    <source>
        <dbReference type="ARBA" id="ARBA00023012"/>
    </source>
</evidence>
<dbReference type="InterPro" id="IPR011110">
    <property type="entry name" value="Reg_prop"/>
</dbReference>
<dbReference type="Pfam" id="PF00072">
    <property type="entry name" value="Response_reg"/>
    <property type="match status" value="1"/>
</dbReference>
<dbReference type="Proteomes" id="UP000484885">
    <property type="component" value="Unassembled WGS sequence"/>
</dbReference>
<keyword evidence="3 12" id="KW-0597">Phosphoprotein</keyword>
<dbReference type="InterPro" id="IPR003661">
    <property type="entry name" value="HisK_dim/P_dom"/>
</dbReference>
<evidence type="ECO:0000256" key="3">
    <source>
        <dbReference type="ARBA" id="ARBA00022553"/>
    </source>
</evidence>
<proteinExistence type="predicted"/>
<keyword evidence="9" id="KW-0805">Transcription regulation</keyword>
<evidence type="ECO:0000313" key="18">
    <source>
        <dbReference type="EMBL" id="NDY95071.1"/>
    </source>
</evidence>
<feature type="domain" description="Response regulatory" evidence="17">
    <location>
        <begin position="1074"/>
        <end position="1189"/>
    </location>
</feature>
<dbReference type="Gene3D" id="1.10.287.130">
    <property type="match status" value="1"/>
</dbReference>
<dbReference type="PROSITE" id="PS50110">
    <property type="entry name" value="RESPONSE_REGULATORY"/>
    <property type="match status" value="1"/>
</dbReference>
<dbReference type="Pfam" id="PF12833">
    <property type="entry name" value="HTH_18"/>
    <property type="match status" value="1"/>
</dbReference>
<dbReference type="InterPro" id="IPR015943">
    <property type="entry name" value="WD40/YVTN_repeat-like_dom_sf"/>
</dbReference>
<dbReference type="SUPFAM" id="SSF55874">
    <property type="entry name" value="ATPase domain of HSP90 chaperone/DNA topoisomerase II/histidine kinase"/>
    <property type="match status" value="1"/>
</dbReference>
<dbReference type="PROSITE" id="PS50109">
    <property type="entry name" value="HIS_KIN"/>
    <property type="match status" value="1"/>
</dbReference>
<evidence type="ECO:0000256" key="13">
    <source>
        <dbReference type="SAM" id="MobiDB-lite"/>
    </source>
</evidence>
<keyword evidence="8" id="KW-0902">Two-component regulatory system</keyword>
<dbReference type="SUPFAM" id="SSF52172">
    <property type="entry name" value="CheY-like"/>
    <property type="match status" value="1"/>
</dbReference>
<comment type="catalytic activity">
    <reaction evidence="1">
        <text>ATP + protein L-histidine = ADP + protein N-phospho-L-histidine.</text>
        <dbReference type="EC" id="2.7.13.3"/>
    </reaction>
</comment>
<dbReference type="PROSITE" id="PS00041">
    <property type="entry name" value="HTH_ARAC_FAMILY_1"/>
    <property type="match status" value="1"/>
</dbReference>
<dbReference type="InterPro" id="IPR009057">
    <property type="entry name" value="Homeodomain-like_sf"/>
</dbReference>
<evidence type="ECO:0000256" key="12">
    <source>
        <dbReference type="PROSITE-ProRule" id="PRU00169"/>
    </source>
</evidence>
<dbReference type="Pfam" id="PF07495">
    <property type="entry name" value="Y_Y_Y"/>
    <property type="match status" value="1"/>
</dbReference>
<keyword evidence="7" id="KW-0067">ATP-binding</keyword>
<comment type="caution">
    <text evidence="18">The sequence shown here is derived from an EMBL/GenBank/DDBJ whole genome shotgun (WGS) entry which is preliminary data.</text>
</comment>
<dbReference type="Gene3D" id="3.40.50.2300">
    <property type="match status" value="1"/>
</dbReference>
<keyword evidence="6" id="KW-0418">Kinase</keyword>
<keyword evidence="11" id="KW-0804">Transcription</keyword>
<evidence type="ECO:0000259" key="15">
    <source>
        <dbReference type="PROSITE" id="PS01124"/>
    </source>
</evidence>
<dbReference type="CDD" id="cd00082">
    <property type="entry name" value="HisKA"/>
    <property type="match status" value="1"/>
</dbReference>
<evidence type="ECO:0000313" key="19">
    <source>
        <dbReference type="Proteomes" id="UP000484885"/>
    </source>
</evidence>
<dbReference type="InterPro" id="IPR018060">
    <property type="entry name" value="HTH_AraC"/>
</dbReference>
<feature type="signal peptide" evidence="14">
    <location>
        <begin position="1"/>
        <end position="21"/>
    </location>
</feature>
<dbReference type="PROSITE" id="PS01124">
    <property type="entry name" value="HTH_ARAC_FAMILY_2"/>
    <property type="match status" value="1"/>
</dbReference>
<dbReference type="Gene3D" id="1.10.10.60">
    <property type="entry name" value="Homeodomain-like"/>
    <property type="match status" value="1"/>
</dbReference>
<evidence type="ECO:0000256" key="5">
    <source>
        <dbReference type="ARBA" id="ARBA00022741"/>
    </source>
</evidence>
<dbReference type="SUPFAM" id="SSF47384">
    <property type="entry name" value="Homodimeric domain of signal transducing histidine kinase"/>
    <property type="match status" value="1"/>
</dbReference>
<dbReference type="SUPFAM" id="SSF46689">
    <property type="entry name" value="Homeodomain-like"/>
    <property type="match status" value="2"/>
</dbReference>
<evidence type="ECO:0000256" key="7">
    <source>
        <dbReference type="ARBA" id="ARBA00022840"/>
    </source>
</evidence>
<dbReference type="SMART" id="SM00388">
    <property type="entry name" value="HisKA"/>
    <property type="match status" value="1"/>
</dbReference>
<dbReference type="GO" id="GO:0000155">
    <property type="term" value="F:phosphorelay sensor kinase activity"/>
    <property type="evidence" value="ECO:0007669"/>
    <property type="project" value="InterPro"/>
</dbReference>
<name>A0A845V4B4_9GAMM</name>
<dbReference type="EMBL" id="JAAGSC010000037">
    <property type="protein sequence ID" value="NDY95071.1"/>
    <property type="molecule type" value="Genomic_DNA"/>
</dbReference>
<feature type="chain" id="PRO_5033055495" description="histidine kinase" evidence="14">
    <location>
        <begin position="22"/>
        <end position="1318"/>
    </location>
</feature>
<keyword evidence="4" id="KW-0808">Transferase</keyword>
<dbReference type="Pfam" id="PF00512">
    <property type="entry name" value="HisKA"/>
    <property type="match status" value="1"/>
</dbReference>
<organism evidence="18 19">
    <name type="scientific">Wenzhouxiangella limi</name>
    <dbReference type="NCBI Taxonomy" id="2707351"/>
    <lineage>
        <taxon>Bacteria</taxon>
        <taxon>Pseudomonadati</taxon>
        <taxon>Pseudomonadota</taxon>
        <taxon>Gammaproteobacteria</taxon>
        <taxon>Chromatiales</taxon>
        <taxon>Wenzhouxiangellaceae</taxon>
        <taxon>Wenzhouxiangella</taxon>
    </lineage>
</organism>
<evidence type="ECO:0000256" key="2">
    <source>
        <dbReference type="ARBA" id="ARBA00012438"/>
    </source>
</evidence>
<dbReference type="GO" id="GO:0005524">
    <property type="term" value="F:ATP binding"/>
    <property type="evidence" value="ECO:0007669"/>
    <property type="project" value="UniProtKB-KW"/>
</dbReference>
<feature type="domain" description="Histidine kinase" evidence="16">
    <location>
        <begin position="818"/>
        <end position="1036"/>
    </location>
</feature>
<dbReference type="Pfam" id="PF02518">
    <property type="entry name" value="HATPase_c"/>
    <property type="match status" value="1"/>
</dbReference>
<dbReference type="PANTHER" id="PTHR43547">
    <property type="entry name" value="TWO-COMPONENT HISTIDINE KINASE"/>
    <property type="match status" value="1"/>
</dbReference>
<feature type="compositionally biased region" description="Polar residues" evidence="13">
    <location>
        <begin position="1044"/>
        <end position="1057"/>
    </location>
</feature>
<dbReference type="InterPro" id="IPR013783">
    <property type="entry name" value="Ig-like_fold"/>
</dbReference>
<dbReference type="Pfam" id="PF07494">
    <property type="entry name" value="Reg_prop"/>
    <property type="match status" value="1"/>
</dbReference>
<dbReference type="InterPro" id="IPR018062">
    <property type="entry name" value="HTH_AraC-typ_CS"/>
</dbReference>
<evidence type="ECO:0000256" key="9">
    <source>
        <dbReference type="ARBA" id="ARBA00023015"/>
    </source>
</evidence>
<keyword evidence="5" id="KW-0547">Nucleotide-binding</keyword>